<sequence length="53" mass="6043">MKRESRSADSADGFSFLKKNEELNEQICETFIFSSGNMSDSGLHRASDKRLRD</sequence>
<reference evidence="1 2" key="1">
    <citation type="submission" date="2007-03" db="EMBL/GenBank/DDBJ databases">
        <authorList>
            <person name="Fulton L."/>
            <person name="Clifton S."/>
            <person name="Fulton B."/>
            <person name="Xu J."/>
            <person name="Minx P."/>
            <person name="Pepin K.H."/>
            <person name="Johnson M."/>
            <person name="Thiruvilangam P."/>
            <person name="Bhonagiri V."/>
            <person name="Nash W.E."/>
            <person name="Mardis E.R."/>
            <person name="Wilson R.K."/>
        </authorList>
    </citation>
    <scope>NUCLEOTIDE SEQUENCE [LARGE SCALE GENOMIC DNA]</scope>
    <source>
        <strain evidence="2">ATCC 8483 / DSM 1896 / JCM 5824 / BCRC 10623 / CCUG 4943 / NCTC 11153</strain>
    </source>
</reference>
<dbReference type="AlphaFoldDB" id="A0AAN3D9G7"/>
<gene>
    <name evidence="1" type="ORF">BACOVA_01456</name>
</gene>
<accession>A0AAN3D9G7</accession>
<dbReference type="Proteomes" id="UP000005475">
    <property type="component" value="Unassembled WGS sequence"/>
</dbReference>
<organism evidence="1 2">
    <name type="scientific">Bacteroides ovatus (strain ATCC 8483 / DSM 1896 / JCM 5824 / BCRC 10623 / CCUG 4943 / NCTC 11153)</name>
    <dbReference type="NCBI Taxonomy" id="411476"/>
    <lineage>
        <taxon>Bacteria</taxon>
        <taxon>Pseudomonadati</taxon>
        <taxon>Bacteroidota</taxon>
        <taxon>Bacteroidia</taxon>
        <taxon>Bacteroidales</taxon>
        <taxon>Bacteroidaceae</taxon>
        <taxon>Bacteroides</taxon>
    </lineage>
</organism>
<dbReference type="EMBL" id="AAXF02000043">
    <property type="protein sequence ID" value="EDO12952.1"/>
    <property type="molecule type" value="Genomic_DNA"/>
</dbReference>
<comment type="caution">
    <text evidence="1">The sequence shown here is derived from an EMBL/GenBank/DDBJ whole genome shotgun (WGS) entry which is preliminary data.</text>
</comment>
<reference evidence="2" key="2">
    <citation type="submission" date="2007-04" db="EMBL/GenBank/DDBJ databases">
        <title>Draft genome sequence of Bacteroides ovatus (ATCC 8483).</title>
        <authorList>
            <person name="Sudarsanam P."/>
            <person name="Ley R."/>
            <person name="Guruge J."/>
            <person name="Turnbaugh P.J."/>
            <person name="Mahowald M."/>
            <person name="Liep D."/>
            <person name="Gordon J."/>
        </authorList>
    </citation>
    <scope>NUCLEOTIDE SEQUENCE [LARGE SCALE GENOMIC DNA]</scope>
    <source>
        <strain evidence="2">ATCC 8483 / DSM 1896 / JCM 5824 / BCRC 10623 / CCUG 4943 / NCTC 11153</strain>
    </source>
</reference>
<evidence type="ECO:0000313" key="1">
    <source>
        <dbReference type="EMBL" id="EDO12952.1"/>
    </source>
</evidence>
<protein>
    <submittedName>
        <fullName evidence="1">Uncharacterized protein</fullName>
    </submittedName>
</protein>
<name>A0AAN3D9G7_BACO1</name>
<evidence type="ECO:0000313" key="2">
    <source>
        <dbReference type="Proteomes" id="UP000005475"/>
    </source>
</evidence>
<proteinExistence type="predicted"/>